<evidence type="ECO:0000256" key="15">
    <source>
        <dbReference type="RuleBase" id="RU003707"/>
    </source>
</evidence>
<comment type="subcellular location">
    <subcellularLocation>
        <location evidence="1">Peroxisome</location>
    </subcellularLocation>
</comment>
<evidence type="ECO:0000256" key="5">
    <source>
        <dbReference type="ARBA" id="ARBA00022832"/>
    </source>
</evidence>
<evidence type="ECO:0000256" key="8">
    <source>
        <dbReference type="ARBA" id="ARBA00023027"/>
    </source>
</evidence>
<evidence type="ECO:0000256" key="2">
    <source>
        <dbReference type="ARBA" id="ARBA00005005"/>
    </source>
</evidence>
<comment type="catalytic activity">
    <reaction evidence="14">
        <text>a (3S)-3-hydroxyacyl-CoA + NAD(+) = a 3-oxoacyl-CoA + NADH + H(+)</text>
        <dbReference type="Rhea" id="RHEA:22432"/>
        <dbReference type="ChEBI" id="CHEBI:15378"/>
        <dbReference type="ChEBI" id="CHEBI:57318"/>
        <dbReference type="ChEBI" id="CHEBI:57540"/>
        <dbReference type="ChEBI" id="CHEBI:57945"/>
        <dbReference type="ChEBI" id="CHEBI:90726"/>
        <dbReference type="EC" id="1.1.1.35"/>
    </reaction>
</comment>
<keyword evidence="5" id="KW-0276">Fatty acid metabolism</keyword>
<dbReference type="GO" id="GO:0003857">
    <property type="term" value="F:(3S)-3-hydroxyacyl-CoA dehydrogenase (NAD+) activity"/>
    <property type="evidence" value="ECO:0007669"/>
    <property type="project" value="UniProtKB-EC"/>
</dbReference>
<evidence type="ECO:0000256" key="12">
    <source>
        <dbReference type="ARBA" id="ARBA00023239"/>
    </source>
</evidence>
<evidence type="ECO:0000256" key="11">
    <source>
        <dbReference type="ARBA" id="ARBA00023235"/>
    </source>
</evidence>
<keyword evidence="6" id="KW-0442">Lipid degradation</keyword>
<comment type="subunit">
    <text evidence="4">Monomer.</text>
</comment>
<feature type="domain" description="3-hydroxyacyl-CoA dehydrogenase C-terminal" evidence="16">
    <location>
        <begin position="438"/>
        <end position="531"/>
    </location>
</feature>
<dbReference type="PANTHER" id="PTHR23309">
    <property type="entry name" value="3-HYDROXYACYL-COA DEHYROGENASE"/>
    <property type="match status" value="1"/>
</dbReference>
<proteinExistence type="inferred from homology"/>
<reference evidence="18 19" key="1">
    <citation type="submission" date="2020-08" db="EMBL/GenBank/DDBJ databases">
        <title>Amycolatopsis echigonensis JCM 21831.</title>
        <authorList>
            <person name="Tedsree N."/>
            <person name="Kuncharoen N."/>
            <person name="Likhitwitayawuid K."/>
            <person name="Tanasupawat S."/>
        </authorList>
    </citation>
    <scope>NUCLEOTIDE SEQUENCE [LARGE SCALE GENOMIC DNA]</scope>
    <source>
        <strain evidence="18 19">JCM 21831</strain>
    </source>
</reference>
<evidence type="ECO:0000313" key="18">
    <source>
        <dbReference type="EMBL" id="MBB2502355.1"/>
    </source>
</evidence>
<dbReference type="SUPFAM" id="SSF48179">
    <property type="entry name" value="6-phosphogluconate dehydrogenase C-terminal domain-like"/>
    <property type="match status" value="2"/>
</dbReference>
<keyword evidence="7" id="KW-0560">Oxidoreductase</keyword>
<evidence type="ECO:0000313" key="19">
    <source>
        <dbReference type="Proteomes" id="UP000550260"/>
    </source>
</evidence>
<dbReference type="Proteomes" id="UP000550260">
    <property type="component" value="Unassembled WGS sequence"/>
</dbReference>
<comment type="caution">
    <text evidence="18">The sequence shown here is derived from an EMBL/GenBank/DDBJ whole genome shotgun (WGS) entry which is preliminary data.</text>
</comment>
<accession>A0A8E1W221</accession>
<name>A0A8E1W221_9PSEU</name>
<evidence type="ECO:0000259" key="16">
    <source>
        <dbReference type="Pfam" id="PF00725"/>
    </source>
</evidence>
<keyword evidence="11" id="KW-0413">Isomerase</keyword>
<evidence type="ECO:0000256" key="1">
    <source>
        <dbReference type="ARBA" id="ARBA00004275"/>
    </source>
</evidence>
<evidence type="ECO:0000256" key="13">
    <source>
        <dbReference type="ARBA" id="ARBA00023268"/>
    </source>
</evidence>
<dbReference type="InterPro" id="IPR018376">
    <property type="entry name" value="Enoyl-CoA_hyd/isom_CS"/>
</dbReference>
<keyword evidence="9" id="KW-0443">Lipid metabolism</keyword>
<dbReference type="Pfam" id="PF02737">
    <property type="entry name" value="3HCDH_N"/>
    <property type="match status" value="2"/>
</dbReference>
<comment type="pathway">
    <text evidence="2">Lipid metabolism; fatty acid beta-oxidation.</text>
</comment>
<dbReference type="PROSITE" id="PS00166">
    <property type="entry name" value="ENOYL_COA_HYDRATASE"/>
    <property type="match status" value="1"/>
</dbReference>
<evidence type="ECO:0000256" key="3">
    <source>
        <dbReference type="ARBA" id="ARBA00008750"/>
    </source>
</evidence>
<protein>
    <submittedName>
        <fullName evidence="18">Enoyl-CoA hydratase/isomerase family protein</fullName>
    </submittedName>
</protein>
<dbReference type="InterPro" id="IPR001753">
    <property type="entry name" value="Enoyl-CoA_hydra/iso"/>
</dbReference>
<feature type="domain" description="3-hydroxyacyl-CoA dehydrogenase NAD binding" evidence="17">
    <location>
        <begin position="283"/>
        <end position="320"/>
    </location>
</feature>
<dbReference type="Gene3D" id="3.90.226.10">
    <property type="entry name" value="2-enoyl-CoA Hydratase, Chain A, domain 1"/>
    <property type="match status" value="1"/>
</dbReference>
<comment type="similarity">
    <text evidence="15">Belongs to the enoyl-CoA hydratase/isomerase family.</text>
</comment>
<organism evidence="18 19">
    <name type="scientific">Amycolatopsis echigonensis</name>
    <dbReference type="NCBI Taxonomy" id="2576905"/>
    <lineage>
        <taxon>Bacteria</taxon>
        <taxon>Bacillati</taxon>
        <taxon>Actinomycetota</taxon>
        <taxon>Actinomycetes</taxon>
        <taxon>Pseudonocardiales</taxon>
        <taxon>Pseudonocardiaceae</taxon>
        <taxon>Amycolatopsis</taxon>
    </lineage>
</organism>
<evidence type="ECO:0000256" key="10">
    <source>
        <dbReference type="ARBA" id="ARBA00023140"/>
    </source>
</evidence>
<evidence type="ECO:0000256" key="4">
    <source>
        <dbReference type="ARBA" id="ARBA00011245"/>
    </source>
</evidence>
<keyword evidence="13" id="KW-0511">Multifunctional enzyme</keyword>
<dbReference type="Pfam" id="PF00378">
    <property type="entry name" value="ECH_1"/>
    <property type="match status" value="1"/>
</dbReference>
<dbReference type="EMBL" id="JACJHR010000037">
    <property type="protein sequence ID" value="MBB2502355.1"/>
    <property type="molecule type" value="Genomic_DNA"/>
</dbReference>
<dbReference type="GO" id="GO:0070403">
    <property type="term" value="F:NAD+ binding"/>
    <property type="evidence" value="ECO:0007669"/>
    <property type="project" value="InterPro"/>
</dbReference>
<dbReference type="Gene3D" id="3.40.50.720">
    <property type="entry name" value="NAD(P)-binding Rossmann-like Domain"/>
    <property type="match status" value="2"/>
</dbReference>
<gene>
    <name evidence="18" type="ORF">H5411_24855</name>
</gene>
<dbReference type="Gene3D" id="1.10.1040.50">
    <property type="match status" value="1"/>
</dbReference>
<dbReference type="Pfam" id="PF00725">
    <property type="entry name" value="3HCDH"/>
    <property type="match status" value="1"/>
</dbReference>
<evidence type="ECO:0000256" key="9">
    <source>
        <dbReference type="ARBA" id="ARBA00023098"/>
    </source>
</evidence>
<dbReference type="InterPro" id="IPR036291">
    <property type="entry name" value="NAD(P)-bd_dom_sf"/>
</dbReference>
<dbReference type="PANTHER" id="PTHR23309:SF49">
    <property type="entry name" value="PEROXISOMAL BIFUNCTIONAL ENZYME"/>
    <property type="match status" value="1"/>
</dbReference>
<dbReference type="AlphaFoldDB" id="A0A8E1W221"/>
<dbReference type="RefSeq" id="WP_183125188.1">
    <property type="nucleotide sequence ID" value="NZ_JACJHR010000037.1"/>
</dbReference>
<dbReference type="GO" id="GO:0006635">
    <property type="term" value="P:fatty acid beta-oxidation"/>
    <property type="evidence" value="ECO:0007669"/>
    <property type="project" value="UniProtKB-UniPathway"/>
</dbReference>
<dbReference type="InterPro" id="IPR008927">
    <property type="entry name" value="6-PGluconate_DH-like_C_sf"/>
</dbReference>
<feature type="domain" description="3-hydroxyacyl-CoA dehydrogenase NAD binding" evidence="17">
    <location>
        <begin position="323"/>
        <end position="432"/>
    </location>
</feature>
<dbReference type="InterPro" id="IPR006108">
    <property type="entry name" value="3HC_DH_C"/>
</dbReference>
<evidence type="ECO:0000256" key="7">
    <source>
        <dbReference type="ARBA" id="ARBA00023002"/>
    </source>
</evidence>
<dbReference type="UniPathway" id="UPA00659"/>
<dbReference type="SUPFAM" id="SSF51735">
    <property type="entry name" value="NAD(P)-binding Rossmann-fold domains"/>
    <property type="match status" value="1"/>
</dbReference>
<dbReference type="InterPro" id="IPR029045">
    <property type="entry name" value="ClpP/crotonase-like_dom_sf"/>
</dbReference>
<dbReference type="GO" id="GO:0004300">
    <property type="term" value="F:enoyl-CoA hydratase activity"/>
    <property type="evidence" value="ECO:0007669"/>
    <property type="project" value="UniProtKB-ARBA"/>
</dbReference>
<dbReference type="GO" id="GO:0016853">
    <property type="term" value="F:isomerase activity"/>
    <property type="evidence" value="ECO:0007669"/>
    <property type="project" value="UniProtKB-KW"/>
</dbReference>
<evidence type="ECO:0000256" key="14">
    <source>
        <dbReference type="ARBA" id="ARBA00049556"/>
    </source>
</evidence>
<dbReference type="CDD" id="cd06558">
    <property type="entry name" value="crotonase-like"/>
    <property type="match status" value="1"/>
</dbReference>
<dbReference type="SUPFAM" id="SSF52096">
    <property type="entry name" value="ClpP/crotonase"/>
    <property type="match status" value="1"/>
</dbReference>
<comment type="similarity">
    <text evidence="3">In the N-terminal section; belongs to the enoyl-CoA hydratase/isomerase family.</text>
</comment>
<sequence length="661" mass="71125">MSLVDIELRGTVAVLTIDHPPVNAGSADQRAALAEALAAIPAEAEGVVVTSAGKHFYAGSDLREFDRPLASPQLPDVLRLIEDLPVPVVAAVSGLALGGGLEFALACDARVADSTARFGFPEVTFGILPGAGGTVRTARLIGVPNTIDLVTSARQVSAEEALELGLVDAVVPGESLLAAATEMVRRGKRVLRTADAPGVDRAAVDEALARMPRRARPNVRRAAEMAVRGAQLDGDTALAEERMLFDELRATEESASLRYLFFARQDAAKALRSKAKPRDLRRVGIVGAGTMGAALAEAFASAGFPVRVVDTNEAALDRLEPPVETAVSLSDLADADLVVDAVFEDMGVKQTLLRELEPVLHDETVIVSNTSYLDLDEMAKVLERRERFAGLHFFNPPDRNPLVEVIRTAATDDETFSTLGTVVRKLGKTGIPAGIGDGFVANRVYADYRTQAEFLVEEGASPQQVDEALVACGMAIGPFAVADLSGLDIAWARRKRLAASRDPRRRYVPIADWLCEDGRFGRKTGSGWYRYPEGARRGEPDPFVARLIERNRAEKRITAREVDDAEIWRRVLGTMVAAAARLVEDGTARNARDIDVALTEGFAFPRWLGGPVRAFSRLAPGERVSALAEVFQSCPATFEILEPAARGVLPREVEVLLSQVV</sequence>
<dbReference type="InterPro" id="IPR006176">
    <property type="entry name" value="3-OHacyl-CoA_DH_NAD-bd"/>
</dbReference>
<evidence type="ECO:0000256" key="6">
    <source>
        <dbReference type="ARBA" id="ARBA00022963"/>
    </source>
</evidence>
<keyword evidence="10" id="KW-0576">Peroxisome</keyword>
<keyword evidence="8" id="KW-0520">NAD</keyword>
<keyword evidence="12" id="KW-0456">Lyase</keyword>
<evidence type="ECO:0000259" key="17">
    <source>
        <dbReference type="Pfam" id="PF02737"/>
    </source>
</evidence>